<reference evidence="2" key="1">
    <citation type="submission" date="2024-06" db="EMBL/GenBank/DDBJ databases">
        <title>Multi-omics analyses provide insights into the biosynthesis of the anticancer antibiotic pleurotin in Hohenbuehelia grisea.</title>
        <authorList>
            <person name="Weaver J.A."/>
            <person name="Alberti F."/>
        </authorList>
    </citation>
    <scope>NUCLEOTIDE SEQUENCE [LARGE SCALE GENOMIC DNA]</scope>
    <source>
        <strain evidence="2">T-177</strain>
    </source>
</reference>
<keyword evidence="2" id="KW-1185">Reference proteome</keyword>
<name>A0ABR3JJN9_9AGAR</name>
<comment type="caution">
    <text evidence="1">The sequence shown here is derived from an EMBL/GenBank/DDBJ whole genome shotgun (WGS) entry which is preliminary data.</text>
</comment>
<sequence>MYILRFSVYNSPLRCASPLSLSCSSFKAHFDDTIMSLQFGTTLYGADQSRPPRPLELSGSLHQDQRQRARLLRRADLSTCIAATASRWRTPLPAYRLYFAVHSLSFAVADRHRRFRLKCRTYPLCVALPARNPRPDGFNLCPSASATPATEVLVPQGAVREGV</sequence>
<accession>A0ABR3JJN9</accession>
<organism evidence="1 2">
    <name type="scientific">Hohenbuehelia grisea</name>
    <dbReference type="NCBI Taxonomy" id="104357"/>
    <lineage>
        <taxon>Eukaryota</taxon>
        <taxon>Fungi</taxon>
        <taxon>Dikarya</taxon>
        <taxon>Basidiomycota</taxon>
        <taxon>Agaricomycotina</taxon>
        <taxon>Agaricomycetes</taxon>
        <taxon>Agaricomycetidae</taxon>
        <taxon>Agaricales</taxon>
        <taxon>Pleurotineae</taxon>
        <taxon>Pleurotaceae</taxon>
        <taxon>Hohenbuehelia</taxon>
    </lineage>
</organism>
<evidence type="ECO:0000313" key="1">
    <source>
        <dbReference type="EMBL" id="KAL0955824.1"/>
    </source>
</evidence>
<evidence type="ECO:0000313" key="2">
    <source>
        <dbReference type="Proteomes" id="UP001556367"/>
    </source>
</evidence>
<gene>
    <name evidence="1" type="ORF">HGRIS_002027</name>
</gene>
<dbReference type="EMBL" id="JASNQZ010000006">
    <property type="protein sequence ID" value="KAL0955824.1"/>
    <property type="molecule type" value="Genomic_DNA"/>
</dbReference>
<protein>
    <submittedName>
        <fullName evidence="1">Uncharacterized protein</fullName>
    </submittedName>
</protein>
<proteinExistence type="predicted"/>
<dbReference type="Proteomes" id="UP001556367">
    <property type="component" value="Unassembled WGS sequence"/>
</dbReference>